<dbReference type="Proteomes" id="UP000217083">
    <property type="component" value="Unassembled WGS sequence"/>
</dbReference>
<reference evidence="1 2" key="2">
    <citation type="submission" date="2017-09" db="EMBL/GenBank/DDBJ databases">
        <title>Bacillus patelloidae sp. nov., isolated from the intestinal tract of a marine limpet.</title>
        <authorList>
            <person name="Liu R."/>
            <person name="Dong C."/>
            <person name="Shao Z."/>
        </authorList>
    </citation>
    <scope>NUCLEOTIDE SEQUENCE [LARGE SCALE GENOMIC DNA]</scope>
    <source>
        <strain evidence="1 2">SA5d-4</strain>
    </source>
</reference>
<proteinExistence type="predicted"/>
<reference evidence="2" key="1">
    <citation type="submission" date="2017-08" db="EMBL/GenBank/DDBJ databases">
        <authorList>
            <person name="Huang Z."/>
        </authorList>
    </citation>
    <scope>NUCLEOTIDE SEQUENCE [LARGE SCALE GENOMIC DNA]</scope>
    <source>
        <strain evidence="2">SA5d-4</strain>
    </source>
</reference>
<evidence type="ECO:0000313" key="2">
    <source>
        <dbReference type="Proteomes" id="UP000217083"/>
    </source>
</evidence>
<dbReference type="RefSeq" id="WP_094925971.1">
    <property type="nucleotide sequence ID" value="NZ_NPIA01000008.1"/>
</dbReference>
<organism evidence="1 2">
    <name type="scientific">Lottiidibacillus patelloidae</name>
    <dbReference type="NCBI Taxonomy" id="2670334"/>
    <lineage>
        <taxon>Bacteria</taxon>
        <taxon>Bacillati</taxon>
        <taxon>Bacillota</taxon>
        <taxon>Bacilli</taxon>
        <taxon>Bacillales</taxon>
        <taxon>Bacillaceae</taxon>
        <taxon>Lottiidibacillus</taxon>
    </lineage>
</organism>
<accession>A0A263BQW4</accession>
<comment type="caution">
    <text evidence="1">The sequence shown here is derived from an EMBL/GenBank/DDBJ whole genome shotgun (WGS) entry which is preliminary data.</text>
</comment>
<name>A0A263BQW4_9BACI</name>
<sequence>MSWRKFLLGVGVGAATALLLQTQLSKEHISAEKALKLAKEAFKKSGPIEGSWINTGKETFDADGIIHDVYRGGISKVKDGKLSHFEFVISAKTGTLIEVNEE</sequence>
<keyword evidence="2" id="KW-1185">Reference proteome</keyword>
<evidence type="ECO:0000313" key="1">
    <source>
        <dbReference type="EMBL" id="OZM56091.1"/>
    </source>
</evidence>
<dbReference type="AlphaFoldDB" id="A0A263BQW4"/>
<protein>
    <submittedName>
        <fullName evidence="1">Uncharacterized protein</fullName>
    </submittedName>
</protein>
<gene>
    <name evidence="1" type="ORF">CIB95_13360</name>
</gene>
<dbReference type="EMBL" id="NPIA01000008">
    <property type="protein sequence ID" value="OZM56091.1"/>
    <property type="molecule type" value="Genomic_DNA"/>
</dbReference>